<dbReference type="Proteomes" id="UP000492821">
    <property type="component" value="Unassembled WGS sequence"/>
</dbReference>
<evidence type="ECO:0000256" key="1">
    <source>
        <dbReference type="SAM" id="MobiDB-lite"/>
    </source>
</evidence>
<protein>
    <submittedName>
        <fullName evidence="3">Proteoglycan 4-like</fullName>
    </submittedName>
</protein>
<feature type="region of interest" description="Disordered" evidence="1">
    <location>
        <begin position="72"/>
        <end position="91"/>
    </location>
</feature>
<proteinExistence type="predicted"/>
<keyword evidence="2" id="KW-1185">Reference proteome</keyword>
<evidence type="ECO:0000313" key="2">
    <source>
        <dbReference type="Proteomes" id="UP000492821"/>
    </source>
</evidence>
<name>A0A7E4US43_PANRE</name>
<dbReference type="AlphaFoldDB" id="A0A7E4US43"/>
<feature type="region of interest" description="Disordered" evidence="1">
    <location>
        <begin position="102"/>
        <end position="121"/>
    </location>
</feature>
<sequence>MLTYYLHAGRCRSTLEEGRYHTPKNCSPVSPDQVVRHTWHVKEGWEFKPKNQPRLASVTAVTAEKLQEIKDSLKPGYKRPTKQPTSVESVPVQVDVEVPGVEKSPSPIHVPIEETVPVAAPKPKEEVQLAVEEAPKPVDPPMTGSTIKASVTV</sequence>
<accession>A0A7E4US43</accession>
<feature type="compositionally biased region" description="Polar residues" evidence="1">
    <location>
        <begin position="143"/>
        <end position="153"/>
    </location>
</feature>
<reference evidence="3" key="2">
    <citation type="submission" date="2020-10" db="UniProtKB">
        <authorList>
            <consortium name="WormBaseParasite"/>
        </authorList>
    </citation>
    <scope>IDENTIFICATION</scope>
</reference>
<reference evidence="2" key="1">
    <citation type="journal article" date="2013" name="Genetics">
        <title>The draft genome and transcriptome of Panagrellus redivivus are shaped by the harsh demands of a free-living lifestyle.</title>
        <authorList>
            <person name="Srinivasan J."/>
            <person name="Dillman A.R."/>
            <person name="Macchietto M.G."/>
            <person name="Heikkinen L."/>
            <person name="Lakso M."/>
            <person name="Fracchia K.M."/>
            <person name="Antoshechkin I."/>
            <person name="Mortazavi A."/>
            <person name="Wong G."/>
            <person name="Sternberg P.W."/>
        </authorList>
    </citation>
    <scope>NUCLEOTIDE SEQUENCE [LARGE SCALE GENOMIC DNA]</scope>
    <source>
        <strain evidence="2">MT8872</strain>
    </source>
</reference>
<evidence type="ECO:0000313" key="3">
    <source>
        <dbReference type="WBParaSite" id="Pan_g1178.t1"/>
    </source>
</evidence>
<organism evidence="2 3">
    <name type="scientific">Panagrellus redivivus</name>
    <name type="common">Microworm</name>
    <dbReference type="NCBI Taxonomy" id="6233"/>
    <lineage>
        <taxon>Eukaryota</taxon>
        <taxon>Metazoa</taxon>
        <taxon>Ecdysozoa</taxon>
        <taxon>Nematoda</taxon>
        <taxon>Chromadorea</taxon>
        <taxon>Rhabditida</taxon>
        <taxon>Tylenchina</taxon>
        <taxon>Panagrolaimomorpha</taxon>
        <taxon>Panagrolaimoidea</taxon>
        <taxon>Panagrolaimidae</taxon>
        <taxon>Panagrellus</taxon>
    </lineage>
</organism>
<dbReference type="WBParaSite" id="Pan_g1178.t1">
    <property type="protein sequence ID" value="Pan_g1178.t1"/>
    <property type="gene ID" value="Pan_g1178"/>
</dbReference>
<feature type="region of interest" description="Disordered" evidence="1">
    <location>
        <begin position="134"/>
        <end position="153"/>
    </location>
</feature>